<sequence>MEVNKFGPSKHQRQNINRFNNFIRKATATLKRIFWLGNRSMLYQRTPPQTCWSRVSCNNSDRVDYRHDDFQRCGSHFCPASFNIGHAKQEILPILILPFTRSPPSATRFETLRRKGEVDSVPSLAATKSFDAIFY</sequence>
<name>A0A9P6QX23_9FUNG</name>
<gene>
    <name evidence="1" type="ORF">BGZ99_003209</name>
</gene>
<dbReference type="EMBL" id="JAAAIP010002056">
    <property type="protein sequence ID" value="KAG0302048.1"/>
    <property type="molecule type" value="Genomic_DNA"/>
</dbReference>
<proteinExistence type="predicted"/>
<reference evidence="1" key="1">
    <citation type="journal article" date="2020" name="Fungal Divers.">
        <title>Resolving the Mortierellaceae phylogeny through synthesis of multi-gene phylogenetics and phylogenomics.</title>
        <authorList>
            <person name="Vandepol N."/>
            <person name="Liber J."/>
            <person name="Desiro A."/>
            <person name="Na H."/>
            <person name="Kennedy M."/>
            <person name="Barry K."/>
            <person name="Grigoriev I.V."/>
            <person name="Miller A.N."/>
            <person name="O'Donnell K."/>
            <person name="Stajich J.E."/>
            <person name="Bonito G."/>
        </authorList>
    </citation>
    <scope>NUCLEOTIDE SEQUENCE</scope>
    <source>
        <strain evidence="1">REB-010B</strain>
    </source>
</reference>
<keyword evidence="2" id="KW-1185">Reference proteome</keyword>
<feature type="non-terminal residue" evidence="1">
    <location>
        <position position="1"/>
    </location>
</feature>
<organism evidence="1 2">
    <name type="scientific">Dissophora globulifera</name>
    <dbReference type="NCBI Taxonomy" id="979702"/>
    <lineage>
        <taxon>Eukaryota</taxon>
        <taxon>Fungi</taxon>
        <taxon>Fungi incertae sedis</taxon>
        <taxon>Mucoromycota</taxon>
        <taxon>Mortierellomycotina</taxon>
        <taxon>Mortierellomycetes</taxon>
        <taxon>Mortierellales</taxon>
        <taxon>Mortierellaceae</taxon>
        <taxon>Dissophora</taxon>
    </lineage>
</organism>
<dbReference type="AlphaFoldDB" id="A0A9P6QX23"/>
<dbReference type="Proteomes" id="UP000738325">
    <property type="component" value="Unassembled WGS sequence"/>
</dbReference>
<accession>A0A9P6QX23</accession>
<comment type="caution">
    <text evidence="1">The sequence shown here is derived from an EMBL/GenBank/DDBJ whole genome shotgun (WGS) entry which is preliminary data.</text>
</comment>
<evidence type="ECO:0000313" key="2">
    <source>
        <dbReference type="Proteomes" id="UP000738325"/>
    </source>
</evidence>
<evidence type="ECO:0000313" key="1">
    <source>
        <dbReference type="EMBL" id="KAG0302048.1"/>
    </source>
</evidence>
<protein>
    <submittedName>
        <fullName evidence="1">Uncharacterized protein</fullName>
    </submittedName>
</protein>